<evidence type="ECO:0000259" key="1">
    <source>
        <dbReference type="PROSITE" id="PS50011"/>
    </source>
</evidence>
<dbReference type="PROSITE" id="PS50011">
    <property type="entry name" value="PROTEIN_KINASE_DOM"/>
    <property type="match status" value="1"/>
</dbReference>
<sequence length="63" mass="7235">MEWISYSRITNLEKLAEGGFGIIYKANFLGKNNTIAVKRLKSSQKISKEFLSEVIYLNHNITN</sequence>
<dbReference type="InterPro" id="IPR011009">
    <property type="entry name" value="Kinase-like_dom_sf"/>
</dbReference>
<proteinExistence type="predicted"/>
<accession>A0A397TJM2</accession>
<dbReference type="GO" id="GO:0004672">
    <property type="term" value="F:protein kinase activity"/>
    <property type="evidence" value="ECO:0007669"/>
    <property type="project" value="InterPro"/>
</dbReference>
<comment type="caution">
    <text evidence="2">The sequence shown here is derived from an EMBL/GenBank/DDBJ whole genome shotgun (WGS) entry which is preliminary data.</text>
</comment>
<dbReference type="GO" id="GO:0005524">
    <property type="term" value="F:ATP binding"/>
    <property type="evidence" value="ECO:0007669"/>
    <property type="project" value="InterPro"/>
</dbReference>
<protein>
    <recommendedName>
        <fullName evidence="1">Protein kinase domain-containing protein</fullName>
    </recommendedName>
</protein>
<dbReference type="InterPro" id="IPR000719">
    <property type="entry name" value="Prot_kinase_dom"/>
</dbReference>
<gene>
    <name evidence="2" type="ORF">C1645_758477</name>
</gene>
<dbReference type="Gene3D" id="3.30.200.20">
    <property type="entry name" value="Phosphorylase Kinase, domain 1"/>
    <property type="match status" value="1"/>
</dbReference>
<reference evidence="2 3" key="1">
    <citation type="submission" date="2018-06" db="EMBL/GenBank/DDBJ databases">
        <title>Comparative genomics reveals the genomic features of Rhizophagus irregularis, R. cerebriforme, R. diaphanum and Gigaspora rosea, and their symbiotic lifestyle signature.</title>
        <authorList>
            <person name="Morin E."/>
            <person name="San Clemente H."/>
            <person name="Chen E.C.H."/>
            <person name="De La Providencia I."/>
            <person name="Hainaut M."/>
            <person name="Kuo A."/>
            <person name="Kohler A."/>
            <person name="Murat C."/>
            <person name="Tang N."/>
            <person name="Roy S."/>
            <person name="Loubradou J."/>
            <person name="Henrissat B."/>
            <person name="Grigoriev I.V."/>
            <person name="Corradi N."/>
            <person name="Roux C."/>
            <person name="Martin F.M."/>
        </authorList>
    </citation>
    <scope>NUCLEOTIDE SEQUENCE [LARGE SCALE GENOMIC DNA]</scope>
    <source>
        <strain evidence="2 3">DAOM 227022</strain>
    </source>
</reference>
<dbReference type="OrthoDB" id="2305531at2759"/>
<dbReference type="AlphaFoldDB" id="A0A397TJM2"/>
<evidence type="ECO:0000313" key="3">
    <source>
        <dbReference type="Proteomes" id="UP000265703"/>
    </source>
</evidence>
<organism evidence="2 3">
    <name type="scientific">Glomus cerebriforme</name>
    <dbReference type="NCBI Taxonomy" id="658196"/>
    <lineage>
        <taxon>Eukaryota</taxon>
        <taxon>Fungi</taxon>
        <taxon>Fungi incertae sedis</taxon>
        <taxon>Mucoromycota</taxon>
        <taxon>Glomeromycotina</taxon>
        <taxon>Glomeromycetes</taxon>
        <taxon>Glomerales</taxon>
        <taxon>Glomeraceae</taxon>
        <taxon>Glomus</taxon>
    </lineage>
</organism>
<feature type="non-terminal residue" evidence="2">
    <location>
        <position position="63"/>
    </location>
</feature>
<dbReference type="SUPFAM" id="SSF56112">
    <property type="entry name" value="Protein kinase-like (PK-like)"/>
    <property type="match status" value="1"/>
</dbReference>
<name>A0A397TJM2_9GLOM</name>
<dbReference type="EMBL" id="QKYT01000068">
    <property type="protein sequence ID" value="RIA95074.1"/>
    <property type="molecule type" value="Genomic_DNA"/>
</dbReference>
<feature type="domain" description="Protein kinase" evidence="1">
    <location>
        <begin position="9"/>
        <end position="63"/>
    </location>
</feature>
<keyword evidence="3" id="KW-1185">Reference proteome</keyword>
<dbReference type="Proteomes" id="UP000265703">
    <property type="component" value="Unassembled WGS sequence"/>
</dbReference>
<evidence type="ECO:0000313" key="2">
    <source>
        <dbReference type="EMBL" id="RIA95074.1"/>
    </source>
</evidence>